<keyword evidence="3" id="KW-1185">Reference proteome</keyword>
<evidence type="ECO:0000313" key="2">
    <source>
        <dbReference type="EMBL" id="GGT96324.1"/>
    </source>
</evidence>
<evidence type="ECO:0000313" key="1">
    <source>
        <dbReference type="EMBL" id="BBD73851.1"/>
    </source>
</evidence>
<evidence type="ECO:0000313" key="3">
    <source>
        <dbReference type="Proteomes" id="UP000276741"/>
    </source>
</evidence>
<dbReference type="EMBL" id="AP018553">
    <property type="protein sequence ID" value="BBD73851.1"/>
    <property type="molecule type" value="Genomic_DNA"/>
</dbReference>
<dbReference type="AlphaFoldDB" id="A0A348B6P9"/>
<reference evidence="1" key="3">
    <citation type="journal article" date="2019" name="BMC Res. Notes">
        <title>Complete genome sequence of the Sulfodiicoccus acidiphilus strain HS-1T, the first crenarchaeon that lacks polB3, isolated from an acidic hot spring in Ohwaku-dani, Hakone, Japan.</title>
        <authorList>
            <person name="Sakai H.D."/>
            <person name="Kurosawa N."/>
        </authorList>
    </citation>
    <scope>NUCLEOTIDE SEQUENCE</scope>
    <source>
        <strain evidence="1">HS-1</strain>
    </source>
</reference>
<reference evidence="2" key="4">
    <citation type="submission" date="2020-09" db="EMBL/GenBank/DDBJ databases">
        <authorList>
            <person name="Sun Q."/>
            <person name="Ohkuma M."/>
        </authorList>
    </citation>
    <scope>NUCLEOTIDE SEQUENCE</scope>
    <source>
        <strain evidence="2">JCM 31740</strain>
    </source>
</reference>
<evidence type="ECO:0008006" key="4">
    <source>
        <dbReference type="Google" id="ProtNLM"/>
    </source>
</evidence>
<dbReference type="EMBL" id="BMQS01000010">
    <property type="protein sequence ID" value="GGT96324.1"/>
    <property type="molecule type" value="Genomic_DNA"/>
</dbReference>
<proteinExistence type="predicted"/>
<reference evidence="3" key="2">
    <citation type="submission" date="2018-04" db="EMBL/GenBank/DDBJ databases">
        <title>Complete genome sequence of Sulfodiicoccus acidiphilus strain HS-1.</title>
        <authorList>
            <person name="Sakai H.D."/>
            <person name="Kurosawa N."/>
        </authorList>
    </citation>
    <scope>NUCLEOTIDE SEQUENCE [LARGE SCALE GENOMIC DNA]</scope>
    <source>
        <strain evidence="3">HS-1</strain>
    </source>
</reference>
<gene>
    <name evidence="2" type="ORF">GCM10007116_12360</name>
    <name evidence="1" type="ORF">HS1genome_2240</name>
</gene>
<dbReference type="KEGG" id="sacd:HS1genome_2240"/>
<dbReference type="OrthoDB" id="33364at2157"/>
<dbReference type="RefSeq" id="WP_126451100.1">
    <property type="nucleotide sequence ID" value="NZ_AP018553.1"/>
</dbReference>
<dbReference type="GeneID" id="38667692"/>
<organism evidence="1 3">
    <name type="scientific">Sulfodiicoccus acidiphilus</name>
    <dbReference type="NCBI Taxonomy" id="1670455"/>
    <lineage>
        <taxon>Archaea</taxon>
        <taxon>Thermoproteota</taxon>
        <taxon>Thermoprotei</taxon>
        <taxon>Sulfolobales</taxon>
        <taxon>Sulfolobaceae</taxon>
        <taxon>Sulfodiicoccus</taxon>
    </lineage>
</organism>
<dbReference type="Proteomes" id="UP000616143">
    <property type="component" value="Unassembled WGS sequence"/>
</dbReference>
<dbReference type="Proteomes" id="UP000276741">
    <property type="component" value="Chromosome"/>
</dbReference>
<reference evidence="2" key="1">
    <citation type="journal article" date="2014" name="Int. J. Syst. Evol. Microbiol.">
        <title>Complete genome sequence of Corynebacterium casei LMG S-19264T (=DSM 44701T), isolated from a smear-ripened cheese.</title>
        <authorList>
            <consortium name="US DOE Joint Genome Institute (JGI-PGF)"/>
            <person name="Walter F."/>
            <person name="Albersmeier A."/>
            <person name="Kalinowski J."/>
            <person name="Ruckert C."/>
        </authorList>
    </citation>
    <scope>NUCLEOTIDE SEQUENCE</scope>
    <source>
        <strain evidence="2">JCM 31740</strain>
    </source>
</reference>
<sequence>MKVVLLGVDGYSYGEFQRCKPQATLTLFNSAFRGVVVNTGSLHPSPSWESILRMKPVNREGFLKQVDYLELPAMSSATLVNIPITDPTTGEVSVPYDGSVGYDEEISKVREAVLRSDGAVIAGVTALGRLKPSDPCSIYQAIDKLVKDIALRADDFVLFSPFGVRDGKVEKYGVYISTRPRPEEHDTVKLWEIGTTFLEAVRGE</sequence>
<protein>
    <recommendedName>
        <fullName evidence="4">Phosphodiesterase</fullName>
    </recommendedName>
</protein>
<name>A0A348B6P9_9CREN</name>
<accession>A0A348B6P9</accession>